<gene>
    <name evidence="2" type="primary">Obp57d1</name>
</gene>
<proteinExistence type="predicted"/>
<dbReference type="AlphaFoldDB" id="B0M2E2"/>
<dbReference type="GO" id="GO:0005549">
    <property type="term" value="F:odorant binding"/>
    <property type="evidence" value="ECO:0007669"/>
    <property type="project" value="InterPro"/>
</dbReference>
<reference evidence="2" key="1">
    <citation type="journal article" date="2008" name="Genetics">
        <title>Rapid evolution of two odorant-binding protein genes, Obp57d and Obp57e, in the Drosophila melanogaster species group.</title>
        <authorList>
            <person name="Matsuo T."/>
        </authorList>
    </citation>
    <scope>NUCLEOTIDE SEQUENCE</scope>
    <source>
        <strain evidence="2">Yakushima</strain>
    </source>
</reference>
<organism evidence="2">
    <name type="scientific">Drosophila ficusphila</name>
    <name type="common">Fruit fly</name>
    <dbReference type="NCBI Taxonomy" id="30025"/>
    <lineage>
        <taxon>Eukaryota</taxon>
        <taxon>Metazoa</taxon>
        <taxon>Ecdysozoa</taxon>
        <taxon>Arthropoda</taxon>
        <taxon>Hexapoda</taxon>
        <taxon>Insecta</taxon>
        <taxon>Pterygota</taxon>
        <taxon>Neoptera</taxon>
        <taxon>Endopterygota</taxon>
        <taxon>Diptera</taxon>
        <taxon>Brachycera</taxon>
        <taxon>Muscomorpha</taxon>
        <taxon>Ephydroidea</taxon>
        <taxon>Drosophilidae</taxon>
        <taxon>Drosophila</taxon>
        <taxon>Sophophora</taxon>
    </lineage>
</organism>
<evidence type="ECO:0000313" key="2">
    <source>
        <dbReference type="EMBL" id="BAG11620.1"/>
    </source>
</evidence>
<feature type="chain" id="PRO_5002750244" evidence="1">
    <location>
        <begin position="22"/>
        <end position="130"/>
    </location>
</feature>
<evidence type="ECO:0000256" key="1">
    <source>
        <dbReference type="SAM" id="SignalP"/>
    </source>
</evidence>
<protein>
    <submittedName>
        <fullName evidence="2">Odorant-binding protein 57d1</fullName>
    </submittedName>
</protein>
<dbReference type="Pfam" id="PF01395">
    <property type="entry name" value="PBP_GOBP"/>
    <property type="match status" value="1"/>
</dbReference>
<dbReference type="Gene3D" id="1.10.238.20">
    <property type="entry name" value="Pheromone/general odorant binding protein domain"/>
    <property type="match status" value="1"/>
</dbReference>
<feature type="signal peptide" evidence="1">
    <location>
        <begin position="1"/>
        <end position="21"/>
    </location>
</feature>
<dbReference type="OrthoDB" id="7847042at2759"/>
<keyword evidence="1" id="KW-0732">Signal</keyword>
<dbReference type="SUPFAM" id="SSF47565">
    <property type="entry name" value="Insect pheromone/odorant-binding proteins"/>
    <property type="match status" value="1"/>
</dbReference>
<dbReference type="InterPro" id="IPR036728">
    <property type="entry name" value="PBP_GOBP_sf"/>
</dbReference>
<name>B0M2E2_DROFC</name>
<dbReference type="InterPro" id="IPR006170">
    <property type="entry name" value="PBP/GOBP"/>
</dbReference>
<dbReference type="CDD" id="cd23992">
    <property type="entry name" value="PBP_GOBP"/>
    <property type="match status" value="1"/>
</dbReference>
<dbReference type="EMBL" id="AB370279">
    <property type="protein sequence ID" value="BAG11620.1"/>
    <property type="molecule type" value="Genomic_DNA"/>
</dbReference>
<accession>B0M2E2</accession>
<sequence length="130" mass="15194">MPEKLFPRILWLVFLLGLNFAFSDYMECLNYGTLEEEKANEVFKDWPVNLDLATVNRTHKCYVACIFYYYGIVGSAGELRLDKYFDNGSINELAVAPNLRRCGHEFRNEKDFCEHVFGMFDCFRQGMVFG</sequence>